<comment type="caution">
    <text evidence="2">The sequence shown here is derived from an EMBL/GenBank/DDBJ whole genome shotgun (WGS) entry which is preliminary data.</text>
</comment>
<reference evidence="2" key="1">
    <citation type="journal article" date="2023" name="G3 (Bethesda)">
        <title>Whole genome assembly and annotation of the endangered Caribbean coral Acropora cervicornis.</title>
        <authorList>
            <person name="Selwyn J.D."/>
            <person name="Vollmer S.V."/>
        </authorList>
    </citation>
    <scope>NUCLEOTIDE SEQUENCE</scope>
    <source>
        <strain evidence="2">K2</strain>
    </source>
</reference>
<dbReference type="AlphaFoldDB" id="A0AAD9UX18"/>
<protein>
    <recommendedName>
        <fullName evidence="4">Polyprotein</fullName>
    </recommendedName>
</protein>
<organism evidence="2 3">
    <name type="scientific">Acropora cervicornis</name>
    <name type="common">Staghorn coral</name>
    <dbReference type="NCBI Taxonomy" id="6130"/>
    <lineage>
        <taxon>Eukaryota</taxon>
        <taxon>Metazoa</taxon>
        <taxon>Cnidaria</taxon>
        <taxon>Anthozoa</taxon>
        <taxon>Hexacorallia</taxon>
        <taxon>Scleractinia</taxon>
        <taxon>Astrocoeniina</taxon>
        <taxon>Acroporidae</taxon>
        <taxon>Acropora</taxon>
    </lineage>
</organism>
<dbReference type="Proteomes" id="UP001249851">
    <property type="component" value="Unassembled WGS sequence"/>
</dbReference>
<gene>
    <name evidence="2" type="ORF">P5673_025995</name>
</gene>
<dbReference type="SUPFAM" id="SSF50630">
    <property type="entry name" value="Acid proteases"/>
    <property type="match status" value="1"/>
</dbReference>
<dbReference type="InterPro" id="IPR021109">
    <property type="entry name" value="Peptidase_aspartic_dom_sf"/>
</dbReference>
<evidence type="ECO:0000313" key="2">
    <source>
        <dbReference type="EMBL" id="KAK2552827.1"/>
    </source>
</evidence>
<evidence type="ECO:0000313" key="3">
    <source>
        <dbReference type="Proteomes" id="UP001249851"/>
    </source>
</evidence>
<evidence type="ECO:0000256" key="1">
    <source>
        <dbReference type="SAM" id="MobiDB-lite"/>
    </source>
</evidence>
<sequence length="211" mass="23938">MSHEGAKPGKWEGHMEAKAEVREKEEETEKGLFCQRRPDSQAISEWNLGKCKEFIVPVTIDGKTVDMELDTRASVTTIPKSVYSGHEISVSGEANVQVAHPDHNVVLPVVVTGKDGPVLMRREWFWTRDKLSGSISLELVDKLDQKQHCVLGQRLRTRLELLTPDLSARIEQKSGRIDPMVKRNFKVGEPVLARDYRNLRTAWTKGVIQDR</sequence>
<reference evidence="2" key="2">
    <citation type="journal article" date="2023" name="Science">
        <title>Genomic signatures of disease resistance in endangered staghorn corals.</title>
        <authorList>
            <person name="Vollmer S.V."/>
            <person name="Selwyn J.D."/>
            <person name="Despard B.A."/>
            <person name="Roesel C.L."/>
        </authorList>
    </citation>
    <scope>NUCLEOTIDE SEQUENCE</scope>
    <source>
        <strain evidence="2">K2</strain>
    </source>
</reference>
<proteinExistence type="predicted"/>
<dbReference type="EMBL" id="JARQWQ010000083">
    <property type="protein sequence ID" value="KAK2552827.1"/>
    <property type="molecule type" value="Genomic_DNA"/>
</dbReference>
<evidence type="ECO:0008006" key="4">
    <source>
        <dbReference type="Google" id="ProtNLM"/>
    </source>
</evidence>
<name>A0AAD9UX18_ACRCE</name>
<feature type="region of interest" description="Disordered" evidence="1">
    <location>
        <begin position="1"/>
        <end position="33"/>
    </location>
</feature>
<accession>A0AAD9UX18</accession>
<keyword evidence="3" id="KW-1185">Reference proteome</keyword>
<feature type="compositionally biased region" description="Basic and acidic residues" evidence="1">
    <location>
        <begin position="1"/>
        <end position="30"/>
    </location>
</feature>